<gene>
    <name evidence="1" type="ORF">OIU77_005175</name>
</gene>
<sequence>MTTMNSYIQGNNILEHLFYLLHSWKSFLIQQINNLPFTN</sequence>
<dbReference type="EMBL" id="JAPFFI010000017">
    <property type="protein sequence ID" value="KAJ6354512.1"/>
    <property type="molecule type" value="Genomic_DNA"/>
</dbReference>
<protein>
    <submittedName>
        <fullName evidence="1">Uncharacterized protein</fullName>
    </submittedName>
</protein>
<name>A0ABQ9ANH8_9ROSI</name>
<proteinExistence type="predicted"/>
<keyword evidence="2" id="KW-1185">Reference proteome</keyword>
<evidence type="ECO:0000313" key="1">
    <source>
        <dbReference type="EMBL" id="KAJ6354512.1"/>
    </source>
</evidence>
<comment type="caution">
    <text evidence="1">The sequence shown here is derived from an EMBL/GenBank/DDBJ whole genome shotgun (WGS) entry which is preliminary data.</text>
</comment>
<reference evidence="1" key="2">
    <citation type="journal article" date="2023" name="Int. J. Mol. Sci.">
        <title>De Novo Assembly and Annotation of 11 Diverse Shrub Willow (Salix) Genomes Reveals Novel Gene Organization in Sex-Linked Regions.</title>
        <authorList>
            <person name="Hyden B."/>
            <person name="Feng K."/>
            <person name="Yates T.B."/>
            <person name="Jawdy S."/>
            <person name="Cereghino C."/>
            <person name="Smart L.B."/>
            <person name="Muchero W."/>
        </authorList>
    </citation>
    <scope>NUCLEOTIDE SEQUENCE</scope>
    <source>
        <tissue evidence="1">Shoot tip</tissue>
    </source>
</reference>
<evidence type="ECO:0000313" key="2">
    <source>
        <dbReference type="Proteomes" id="UP001141253"/>
    </source>
</evidence>
<accession>A0ABQ9ANH8</accession>
<dbReference type="Proteomes" id="UP001141253">
    <property type="component" value="Chromosome 18"/>
</dbReference>
<reference evidence="1" key="1">
    <citation type="submission" date="2022-10" db="EMBL/GenBank/DDBJ databases">
        <authorList>
            <person name="Hyden B.L."/>
            <person name="Feng K."/>
            <person name="Yates T."/>
            <person name="Jawdy S."/>
            <person name="Smart L.B."/>
            <person name="Muchero W."/>
        </authorList>
    </citation>
    <scope>NUCLEOTIDE SEQUENCE</scope>
    <source>
        <tissue evidence="1">Shoot tip</tissue>
    </source>
</reference>
<organism evidence="1 2">
    <name type="scientific">Salix suchowensis</name>
    <dbReference type="NCBI Taxonomy" id="1278906"/>
    <lineage>
        <taxon>Eukaryota</taxon>
        <taxon>Viridiplantae</taxon>
        <taxon>Streptophyta</taxon>
        <taxon>Embryophyta</taxon>
        <taxon>Tracheophyta</taxon>
        <taxon>Spermatophyta</taxon>
        <taxon>Magnoliopsida</taxon>
        <taxon>eudicotyledons</taxon>
        <taxon>Gunneridae</taxon>
        <taxon>Pentapetalae</taxon>
        <taxon>rosids</taxon>
        <taxon>fabids</taxon>
        <taxon>Malpighiales</taxon>
        <taxon>Salicaceae</taxon>
        <taxon>Saliceae</taxon>
        <taxon>Salix</taxon>
    </lineage>
</organism>